<name>A0A4Q5M672_9BACT</name>
<dbReference type="PANTHER" id="PTHR37692">
    <property type="entry name" value="HYPOTHETICAL MEMBRANE SPANNING PROTEIN"/>
    <property type="match status" value="1"/>
</dbReference>
<organism evidence="2 3">
    <name type="scientific">Emticicia agri</name>
    <dbReference type="NCBI Taxonomy" id="2492393"/>
    <lineage>
        <taxon>Bacteria</taxon>
        <taxon>Pseudomonadati</taxon>
        <taxon>Bacteroidota</taxon>
        <taxon>Cytophagia</taxon>
        <taxon>Cytophagales</taxon>
        <taxon>Leadbetterellaceae</taxon>
        <taxon>Emticicia</taxon>
    </lineage>
</organism>
<dbReference type="InterPro" id="IPR007352">
    <property type="entry name" value="DUF420"/>
</dbReference>
<dbReference type="Proteomes" id="UP000293162">
    <property type="component" value="Unassembled WGS sequence"/>
</dbReference>
<dbReference type="Pfam" id="PF04238">
    <property type="entry name" value="DUF420"/>
    <property type="match status" value="1"/>
</dbReference>
<feature type="transmembrane region" description="Helical" evidence="1">
    <location>
        <begin position="12"/>
        <end position="30"/>
    </location>
</feature>
<protein>
    <submittedName>
        <fullName evidence="2">DUF420 domain-containing protein</fullName>
    </submittedName>
</protein>
<evidence type="ECO:0000256" key="1">
    <source>
        <dbReference type="SAM" id="Phobius"/>
    </source>
</evidence>
<dbReference type="OrthoDB" id="9811380at2"/>
<gene>
    <name evidence="2" type="ORF">EWM59_02135</name>
</gene>
<keyword evidence="3" id="KW-1185">Reference proteome</keyword>
<dbReference type="PANTHER" id="PTHR37692:SF1">
    <property type="entry name" value="DUF420 DOMAIN-CONTAINING PROTEIN"/>
    <property type="match status" value="1"/>
</dbReference>
<keyword evidence="1" id="KW-0472">Membrane</keyword>
<accession>A0A4Q5M672</accession>
<feature type="transmembrane region" description="Helical" evidence="1">
    <location>
        <begin position="152"/>
        <end position="171"/>
    </location>
</feature>
<keyword evidence="1" id="KW-1133">Transmembrane helix</keyword>
<evidence type="ECO:0000313" key="3">
    <source>
        <dbReference type="Proteomes" id="UP000293162"/>
    </source>
</evidence>
<evidence type="ECO:0000313" key="2">
    <source>
        <dbReference type="EMBL" id="RYU97513.1"/>
    </source>
</evidence>
<feature type="transmembrane region" description="Helical" evidence="1">
    <location>
        <begin position="42"/>
        <end position="64"/>
    </location>
</feature>
<keyword evidence="1" id="KW-0812">Transmembrane</keyword>
<dbReference type="RefSeq" id="WP_130019295.1">
    <property type="nucleotide sequence ID" value="NZ_SEWF01000002.1"/>
</dbReference>
<feature type="transmembrane region" description="Helical" evidence="1">
    <location>
        <begin position="108"/>
        <end position="132"/>
    </location>
</feature>
<dbReference type="EMBL" id="SEWF01000002">
    <property type="protein sequence ID" value="RYU97513.1"/>
    <property type="molecule type" value="Genomic_DNA"/>
</dbReference>
<sequence length="176" mass="20225">MEAQLEKKSMLWINLLSIVIPLVVALMLGIRQKFDLGAWTKVLPHAIGMINSLTAVLLLYGFYLIKQRKIEQHKNVMTGAFTLGGLFLVCYVAYHISNPSTKFGGEGIMRYLYFFVLISHIGLSFIVLPLVLRTYYFSWTNQIARHRKIAKIAFPIWLYVSITGVIAYLMIKPYYL</sequence>
<comment type="caution">
    <text evidence="2">The sequence shown here is derived from an EMBL/GenBank/DDBJ whole genome shotgun (WGS) entry which is preliminary data.</text>
</comment>
<reference evidence="2 3" key="1">
    <citation type="submission" date="2019-02" db="EMBL/GenBank/DDBJ databases">
        <title>Bacterial novel species Emticicia sp. 17J42-9 isolated from soil.</title>
        <authorList>
            <person name="Jung H.-Y."/>
        </authorList>
    </citation>
    <scope>NUCLEOTIDE SEQUENCE [LARGE SCALE GENOMIC DNA]</scope>
    <source>
        <strain evidence="2 3">17J42-9</strain>
    </source>
</reference>
<proteinExistence type="predicted"/>
<dbReference type="AlphaFoldDB" id="A0A4Q5M672"/>
<feature type="transmembrane region" description="Helical" evidence="1">
    <location>
        <begin position="76"/>
        <end position="96"/>
    </location>
</feature>